<accession>A0ABW0KIG4</accession>
<protein>
    <submittedName>
        <fullName evidence="9">GerAB/ArcD/ProY family transporter</fullName>
    </submittedName>
</protein>
<dbReference type="PANTHER" id="PTHR34975">
    <property type="entry name" value="SPORE GERMINATION PROTEIN A2"/>
    <property type="match status" value="1"/>
</dbReference>
<evidence type="ECO:0000313" key="10">
    <source>
        <dbReference type="Proteomes" id="UP001596044"/>
    </source>
</evidence>
<evidence type="ECO:0000256" key="6">
    <source>
        <dbReference type="ARBA" id="ARBA00022989"/>
    </source>
</evidence>
<evidence type="ECO:0000256" key="7">
    <source>
        <dbReference type="ARBA" id="ARBA00023136"/>
    </source>
</evidence>
<dbReference type="InterPro" id="IPR004761">
    <property type="entry name" value="Spore_GerAB"/>
</dbReference>
<keyword evidence="5 8" id="KW-0812">Transmembrane</keyword>
<feature type="transmembrane region" description="Helical" evidence="8">
    <location>
        <begin position="71"/>
        <end position="95"/>
    </location>
</feature>
<evidence type="ECO:0000256" key="5">
    <source>
        <dbReference type="ARBA" id="ARBA00022692"/>
    </source>
</evidence>
<dbReference type="PANTHER" id="PTHR34975:SF2">
    <property type="entry name" value="SPORE GERMINATION PROTEIN A2"/>
    <property type="match status" value="1"/>
</dbReference>
<evidence type="ECO:0000313" key="9">
    <source>
        <dbReference type="EMBL" id="MFC5452522.1"/>
    </source>
</evidence>
<comment type="caution">
    <text evidence="9">The sequence shown here is derived from an EMBL/GenBank/DDBJ whole genome shotgun (WGS) entry which is preliminary data.</text>
</comment>
<keyword evidence="6 8" id="KW-1133">Transmembrane helix</keyword>
<keyword evidence="3" id="KW-0813">Transport</keyword>
<evidence type="ECO:0000256" key="2">
    <source>
        <dbReference type="ARBA" id="ARBA00007998"/>
    </source>
</evidence>
<evidence type="ECO:0000256" key="4">
    <source>
        <dbReference type="ARBA" id="ARBA00022544"/>
    </source>
</evidence>
<feature type="transmembrane region" description="Helical" evidence="8">
    <location>
        <begin position="40"/>
        <end position="59"/>
    </location>
</feature>
<organism evidence="9 10">
    <name type="scientific">Paenibacillus aestuarii</name>
    <dbReference type="NCBI Taxonomy" id="516965"/>
    <lineage>
        <taxon>Bacteria</taxon>
        <taxon>Bacillati</taxon>
        <taxon>Bacillota</taxon>
        <taxon>Bacilli</taxon>
        <taxon>Bacillales</taxon>
        <taxon>Paenibacillaceae</taxon>
        <taxon>Paenibacillus</taxon>
    </lineage>
</organism>
<reference evidence="10" key="1">
    <citation type="journal article" date="2019" name="Int. J. Syst. Evol. Microbiol.">
        <title>The Global Catalogue of Microorganisms (GCM) 10K type strain sequencing project: providing services to taxonomists for standard genome sequencing and annotation.</title>
        <authorList>
            <consortium name="The Broad Institute Genomics Platform"/>
            <consortium name="The Broad Institute Genome Sequencing Center for Infectious Disease"/>
            <person name="Wu L."/>
            <person name="Ma J."/>
        </authorList>
    </citation>
    <scope>NUCLEOTIDE SEQUENCE [LARGE SCALE GENOMIC DNA]</scope>
    <source>
        <strain evidence="10">KACC 11904</strain>
    </source>
</reference>
<dbReference type="EMBL" id="JBHSMJ010000054">
    <property type="protein sequence ID" value="MFC5452522.1"/>
    <property type="molecule type" value="Genomic_DNA"/>
</dbReference>
<evidence type="ECO:0000256" key="1">
    <source>
        <dbReference type="ARBA" id="ARBA00004141"/>
    </source>
</evidence>
<comment type="similarity">
    <text evidence="2">Belongs to the amino acid-polyamine-organocation (APC) superfamily. Spore germination protein (SGP) (TC 2.A.3.9) family.</text>
</comment>
<dbReference type="RefSeq" id="WP_270880774.1">
    <property type="nucleotide sequence ID" value="NZ_JAQFVF010000038.1"/>
</dbReference>
<dbReference type="Proteomes" id="UP001596044">
    <property type="component" value="Unassembled WGS sequence"/>
</dbReference>
<feature type="transmembrane region" description="Helical" evidence="8">
    <location>
        <begin position="12"/>
        <end position="28"/>
    </location>
</feature>
<gene>
    <name evidence="9" type="ORF">ACFPOG_30410</name>
</gene>
<evidence type="ECO:0000256" key="3">
    <source>
        <dbReference type="ARBA" id="ARBA00022448"/>
    </source>
</evidence>
<sequence>MDKAIMDKSHYVMLMYLIMHFGLIFFMYPENIIASTDAVHWIAILSGLAVQLIFIAVYMKGLNFFPGRDIIDIYSSTGLGVSLLFLLPIALYFLMVNIITIRAYSEIISIVFLSNTPLWAIMILLLLVATYIAGKGVETIFRTGLLLGLLFLPLILLIFLASFQNVDWNYVFPLYENDFSFWTKPDYYQSFFAFAGSFLFLGFVRPHFPYKDKKVYLTAAALIHFFVFSVYVPVLTEHGGHPALPLCGCNRLTAN</sequence>
<keyword evidence="10" id="KW-1185">Reference proteome</keyword>
<comment type="subcellular location">
    <subcellularLocation>
        <location evidence="1">Membrane</location>
        <topology evidence="1">Multi-pass membrane protein</topology>
    </subcellularLocation>
</comment>
<feature type="transmembrane region" description="Helical" evidence="8">
    <location>
        <begin position="145"/>
        <end position="166"/>
    </location>
</feature>
<feature type="transmembrane region" description="Helical" evidence="8">
    <location>
        <begin position="107"/>
        <end position="133"/>
    </location>
</feature>
<proteinExistence type="inferred from homology"/>
<dbReference type="Pfam" id="PF03845">
    <property type="entry name" value="Spore_permease"/>
    <property type="match status" value="1"/>
</dbReference>
<keyword evidence="7 8" id="KW-0472">Membrane</keyword>
<keyword evidence="4" id="KW-0309">Germination</keyword>
<name>A0ABW0KIG4_9BACL</name>
<evidence type="ECO:0000256" key="8">
    <source>
        <dbReference type="SAM" id="Phobius"/>
    </source>
</evidence>
<feature type="transmembrane region" description="Helical" evidence="8">
    <location>
        <begin position="216"/>
        <end position="236"/>
    </location>
</feature>
<feature type="transmembrane region" description="Helical" evidence="8">
    <location>
        <begin position="186"/>
        <end position="204"/>
    </location>
</feature>